<evidence type="ECO:0000256" key="4">
    <source>
        <dbReference type="ARBA" id="ARBA00022692"/>
    </source>
</evidence>
<keyword evidence="5 8" id="KW-1133">Transmembrane helix</keyword>
<comment type="caution">
    <text evidence="9">The sequence shown here is derived from an EMBL/GenBank/DDBJ whole genome shotgun (WGS) entry which is preliminary data.</text>
</comment>
<keyword evidence="6 8" id="KW-0472">Membrane</keyword>
<proteinExistence type="inferred from homology"/>
<dbReference type="InterPro" id="IPR050363">
    <property type="entry name" value="MIP/Aquaporin"/>
</dbReference>
<dbReference type="PANTHER" id="PTHR43829:SF14">
    <property type="entry name" value="AQUAPORIN 3"/>
    <property type="match status" value="1"/>
</dbReference>
<dbReference type="AlphaFoldDB" id="A0A8H6AN45"/>
<feature type="transmembrane region" description="Helical" evidence="8">
    <location>
        <begin position="231"/>
        <end position="252"/>
    </location>
</feature>
<dbReference type="SUPFAM" id="SSF81338">
    <property type="entry name" value="Aquaporin-like"/>
    <property type="match status" value="1"/>
</dbReference>
<protein>
    <submittedName>
        <fullName evidence="9">Putative aquaporin 3 protein</fullName>
    </submittedName>
</protein>
<feature type="transmembrane region" description="Helical" evidence="8">
    <location>
        <begin position="55"/>
        <end position="77"/>
    </location>
</feature>
<keyword evidence="3 7" id="KW-0813">Transport</keyword>
<dbReference type="Gene3D" id="1.20.1080.10">
    <property type="entry name" value="Glycerol uptake facilitator protein"/>
    <property type="match status" value="1"/>
</dbReference>
<dbReference type="PRINTS" id="PR00783">
    <property type="entry name" value="MINTRINSICP"/>
</dbReference>
<evidence type="ECO:0000313" key="9">
    <source>
        <dbReference type="EMBL" id="KAF5870577.1"/>
    </source>
</evidence>
<comment type="similarity">
    <text evidence="2 7">Belongs to the MIP/aquaporin (TC 1.A.8) family.</text>
</comment>
<dbReference type="PANTHER" id="PTHR43829">
    <property type="entry name" value="AQUAPORIN OR AQUAGLYCEROPORIN RELATED"/>
    <property type="match status" value="1"/>
</dbReference>
<feature type="transmembrane region" description="Helical" evidence="8">
    <location>
        <begin position="92"/>
        <end position="125"/>
    </location>
</feature>
<name>A0A8H6AN45_9HELO</name>
<keyword evidence="4 7" id="KW-0812">Transmembrane</keyword>
<dbReference type="InterPro" id="IPR000425">
    <property type="entry name" value="MIP"/>
</dbReference>
<dbReference type="GO" id="GO:0015254">
    <property type="term" value="F:glycerol channel activity"/>
    <property type="evidence" value="ECO:0007669"/>
    <property type="project" value="TreeGrafter"/>
</dbReference>
<evidence type="ECO:0000256" key="5">
    <source>
        <dbReference type="ARBA" id="ARBA00022989"/>
    </source>
</evidence>
<dbReference type="OrthoDB" id="3222at2759"/>
<sequence length="362" mass="39160">MSDNEPSRLRTGELEIGYTEAVERHAKRHVVAPKPVSQRKLDFENARPRWMREMAAEAMGVFFFVYPGIASCASFFLNPGDPGLGSVFQIGWAFAIGIAFAIITCGSTSGGHFNAAVTISCAVWLGARLRLANPSQFPWKKVPQYIFAQVFGSFMAAMLLVGQYYPQLMELAAEYRAKGLSLNSPGGPGSILCSFPGASQSYGYLFFIEFFADVFVGIVIWACLDPMNPFVSASAVPWVIGLGYATMIWGFADVTIELNSSRDLGARIVAAIFFGGDAFSLYSLIPILTSIPAMLFGTALYEMIQRDSFGVIAKGHNVHEKGEEGIMQHLSKNGALGGSASTSGMSIDSEVWDNGRKNDSAV</sequence>
<evidence type="ECO:0000256" key="1">
    <source>
        <dbReference type="ARBA" id="ARBA00004141"/>
    </source>
</evidence>
<evidence type="ECO:0000256" key="3">
    <source>
        <dbReference type="ARBA" id="ARBA00022448"/>
    </source>
</evidence>
<accession>A0A8H6AN45</accession>
<dbReference type="GO" id="GO:0015250">
    <property type="term" value="F:water channel activity"/>
    <property type="evidence" value="ECO:0007669"/>
    <property type="project" value="TreeGrafter"/>
</dbReference>
<evidence type="ECO:0000313" key="10">
    <source>
        <dbReference type="Proteomes" id="UP000531561"/>
    </source>
</evidence>
<dbReference type="Pfam" id="PF00230">
    <property type="entry name" value="MIP"/>
    <property type="match status" value="1"/>
</dbReference>
<dbReference type="RefSeq" id="XP_037189524.1">
    <property type="nucleotide sequence ID" value="XM_037340301.1"/>
</dbReference>
<keyword evidence="10" id="KW-1185">Reference proteome</keyword>
<evidence type="ECO:0000256" key="2">
    <source>
        <dbReference type="ARBA" id="ARBA00006175"/>
    </source>
</evidence>
<dbReference type="GO" id="GO:0005886">
    <property type="term" value="C:plasma membrane"/>
    <property type="evidence" value="ECO:0007669"/>
    <property type="project" value="TreeGrafter"/>
</dbReference>
<dbReference type="InterPro" id="IPR023271">
    <property type="entry name" value="Aquaporin-like"/>
</dbReference>
<gene>
    <name evidence="9" type="ORF">Bfra_009966</name>
</gene>
<dbReference type="FunFam" id="1.20.1080.10:FF:000054">
    <property type="entry name" value="Uncharacterized protein"/>
    <property type="match status" value="1"/>
</dbReference>
<dbReference type="Proteomes" id="UP000531561">
    <property type="component" value="Unassembled WGS sequence"/>
</dbReference>
<feature type="transmembrane region" description="Helical" evidence="8">
    <location>
        <begin position="145"/>
        <end position="165"/>
    </location>
</feature>
<organism evidence="9 10">
    <name type="scientific">Botrytis fragariae</name>
    <dbReference type="NCBI Taxonomy" id="1964551"/>
    <lineage>
        <taxon>Eukaryota</taxon>
        <taxon>Fungi</taxon>
        <taxon>Dikarya</taxon>
        <taxon>Ascomycota</taxon>
        <taxon>Pezizomycotina</taxon>
        <taxon>Leotiomycetes</taxon>
        <taxon>Helotiales</taxon>
        <taxon>Sclerotiniaceae</taxon>
        <taxon>Botrytis</taxon>
    </lineage>
</organism>
<evidence type="ECO:0000256" key="7">
    <source>
        <dbReference type="RuleBase" id="RU000477"/>
    </source>
</evidence>
<evidence type="ECO:0000256" key="6">
    <source>
        <dbReference type="ARBA" id="ARBA00023136"/>
    </source>
</evidence>
<comment type="subcellular location">
    <subcellularLocation>
        <location evidence="1">Membrane</location>
        <topology evidence="1">Multi-pass membrane protein</topology>
    </subcellularLocation>
</comment>
<evidence type="ECO:0000256" key="8">
    <source>
        <dbReference type="SAM" id="Phobius"/>
    </source>
</evidence>
<feature type="transmembrane region" description="Helical" evidence="8">
    <location>
        <begin position="204"/>
        <end position="224"/>
    </location>
</feature>
<dbReference type="EMBL" id="JABFCT010000014">
    <property type="protein sequence ID" value="KAF5870577.1"/>
    <property type="molecule type" value="Genomic_DNA"/>
</dbReference>
<dbReference type="GeneID" id="59263993"/>
<reference evidence="9 10" key="1">
    <citation type="journal article" date="2020" name="Phytopathology">
        <title>A high-quality genome resource of Botrytis fragariae, a new and rapidly spreading fungal pathogen causing strawberry gray mold in the U.S.A.</title>
        <authorList>
            <person name="Wu Y."/>
            <person name="Saski C.A."/>
            <person name="Schnabel G."/>
            <person name="Xiao S."/>
            <person name="Hu M."/>
        </authorList>
    </citation>
    <scope>NUCLEOTIDE SEQUENCE [LARGE SCALE GENOMIC DNA]</scope>
    <source>
        <strain evidence="9 10">BVB16</strain>
    </source>
</reference>